<dbReference type="Proteomes" id="UP001165590">
    <property type="component" value="Unassembled WGS sequence"/>
</dbReference>
<dbReference type="SMART" id="SM00861">
    <property type="entry name" value="Transket_pyr"/>
    <property type="match status" value="1"/>
</dbReference>
<dbReference type="EMBL" id="JAIFZO010000002">
    <property type="protein sequence ID" value="MCX4237069.1"/>
    <property type="molecule type" value="Genomic_DNA"/>
</dbReference>
<dbReference type="Gene3D" id="3.40.50.970">
    <property type="match status" value="1"/>
</dbReference>
<comment type="caution">
    <text evidence="3">The sequence shown here is derived from an EMBL/GenBank/DDBJ whole genome shotgun (WGS) entry which is preliminary data.</text>
</comment>
<dbReference type="CDD" id="cd07033">
    <property type="entry name" value="TPP_PYR_DXS_TK_like"/>
    <property type="match status" value="1"/>
</dbReference>
<evidence type="ECO:0000256" key="1">
    <source>
        <dbReference type="SAM" id="MobiDB-lite"/>
    </source>
</evidence>
<dbReference type="Pfam" id="PF02780">
    <property type="entry name" value="Transketolase_C"/>
    <property type="match status" value="1"/>
</dbReference>
<dbReference type="Pfam" id="PF02779">
    <property type="entry name" value="Transket_pyr"/>
    <property type="match status" value="1"/>
</dbReference>
<keyword evidence="4" id="KW-1185">Reference proteome</keyword>
<feature type="compositionally biased region" description="Low complexity" evidence="1">
    <location>
        <begin position="9"/>
        <end position="25"/>
    </location>
</feature>
<dbReference type="PANTHER" id="PTHR43825:SF1">
    <property type="entry name" value="TRANSKETOLASE-LIKE PYRIMIDINE-BINDING DOMAIN-CONTAINING PROTEIN"/>
    <property type="match status" value="1"/>
</dbReference>
<dbReference type="RefSeq" id="WP_267029508.1">
    <property type="nucleotide sequence ID" value="NZ_JAIFZO010000002.1"/>
</dbReference>
<protein>
    <submittedName>
        <fullName evidence="3">Transketolase</fullName>
    </submittedName>
</protein>
<dbReference type="InterPro" id="IPR005475">
    <property type="entry name" value="Transketolase-like_Pyr-bd"/>
</dbReference>
<evidence type="ECO:0000313" key="4">
    <source>
        <dbReference type="Proteomes" id="UP001165590"/>
    </source>
</evidence>
<dbReference type="Gene3D" id="3.40.50.920">
    <property type="match status" value="1"/>
</dbReference>
<accession>A0ABT3VAU9</accession>
<evidence type="ECO:0000313" key="3">
    <source>
        <dbReference type="EMBL" id="MCX4237069.1"/>
    </source>
</evidence>
<dbReference type="SUPFAM" id="SSF52922">
    <property type="entry name" value="TK C-terminal domain-like"/>
    <property type="match status" value="1"/>
</dbReference>
<dbReference type="InterPro" id="IPR029061">
    <property type="entry name" value="THDP-binding"/>
</dbReference>
<reference evidence="3" key="1">
    <citation type="journal article" date="2022" name="bioRxiv">
        <title>Discovery and biosynthetic assessment of Streptomyces ortus sp nov. isolated from a deep-sea sponge.</title>
        <authorList>
            <person name="Williams S.E."/>
        </authorList>
    </citation>
    <scope>NUCLEOTIDE SEQUENCE</scope>
    <source>
        <strain evidence="3">A15ISP2-DRY2</strain>
    </source>
</reference>
<proteinExistence type="predicted"/>
<dbReference type="InterPro" id="IPR033248">
    <property type="entry name" value="Transketolase_C"/>
</dbReference>
<dbReference type="SUPFAM" id="SSF52518">
    <property type="entry name" value="Thiamin diphosphate-binding fold (THDP-binding)"/>
    <property type="match status" value="1"/>
</dbReference>
<gene>
    <name evidence="3" type="ORF">K3769_30740</name>
</gene>
<organism evidence="3 4">
    <name type="scientific">Streptomyces ortus</name>
    <dbReference type="NCBI Taxonomy" id="2867268"/>
    <lineage>
        <taxon>Bacteria</taxon>
        <taxon>Bacillati</taxon>
        <taxon>Actinomycetota</taxon>
        <taxon>Actinomycetes</taxon>
        <taxon>Kitasatosporales</taxon>
        <taxon>Streptomycetaceae</taxon>
        <taxon>Streptomyces</taxon>
    </lineage>
</organism>
<dbReference type="InterPro" id="IPR051157">
    <property type="entry name" value="PDH/Transketolase"/>
</dbReference>
<feature type="region of interest" description="Disordered" evidence="1">
    <location>
        <begin position="1"/>
        <end position="25"/>
    </location>
</feature>
<dbReference type="InterPro" id="IPR009014">
    <property type="entry name" value="Transketo_C/PFOR_II"/>
</dbReference>
<sequence length="333" mass="34723">MTVVTAEPAVSTDPTASTDSAASTETRAAREVYRDVLVELLGRDERHVCLDSDTGLFSATAWGDAAPRYLNLGIAEQNLMGVAAGLARSGRVPFVNTMATFAATRALEAVKLDIAWNNLPVRIVATHGGLSAGHLGSTHHALEDLGVMRMLPNMTVLVPADGPATETLVRSCAELPGPVYLRLGRGATPDLAPGAEPVRIGLAQRLRRGTDVTLIATGPHPVLTAVGTAEELARTGIDVAVLNMHTVKPLDREAIVEAATRTRGIVTVEEHWAAGGLGSAVAEVVADLGVACPVRRVAVADRFAAGTGGHRHLLARNGISGAAVTEHVRRLLA</sequence>
<name>A0ABT3VAU9_9ACTN</name>
<dbReference type="PANTHER" id="PTHR43825">
    <property type="entry name" value="PYRUVATE DEHYDROGENASE E1 COMPONENT"/>
    <property type="match status" value="1"/>
</dbReference>
<feature type="domain" description="Transketolase-like pyrimidine-binding" evidence="2">
    <location>
        <begin position="27"/>
        <end position="190"/>
    </location>
</feature>
<evidence type="ECO:0000259" key="2">
    <source>
        <dbReference type="SMART" id="SM00861"/>
    </source>
</evidence>